<dbReference type="EMBL" id="KI926571">
    <property type="protein sequence ID" value="ETW33516.1"/>
    <property type="molecule type" value="Genomic_DNA"/>
</dbReference>
<keyword evidence="1" id="KW-0472">Membrane</keyword>
<name>A0A024W038_PLAFA</name>
<organism evidence="2 3">
    <name type="scientific">Plasmodium falciparum Tanzania</name>
    <name type="common">2000708</name>
    <dbReference type="NCBI Taxonomy" id="1036725"/>
    <lineage>
        <taxon>Eukaryota</taxon>
        <taxon>Sar</taxon>
        <taxon>Alveolata</taxon>
        <taxon>Apicomplexa</taxon>
        <taxon>Aconoidasida</taxon>
        <taxon>Haemosporida</taxon>
        <taxon>Plasmodiidae</taxon>
        <taxon>Plasmodium</taxon>
        <taxon>Plasmodium (Laverania)</taxon>
    </lineage>
</organism>
<keyword evidence="1" id="KW-0812">Transmembrane</keyword>
<keyword evidence="1" id="KW-1133">Transmembrane helix</keyword>
<gene>
    <name evidence="2" type="ORF">PFTANZ_05764</name>
</gene>
<evidence type="ECO:0000256" key="1">
    <source>
        <dbReference type="SAM" id="Phobius"/>
    </source>
</evidence>
<evidence type="ECO:0000313" key="2">
    <source>
        <dbReference type="EMBL" id="ETW33516.1"/>
    </source>
</evidence>
<protein>
    <submittedName>
        <fullName evidence="2">Uncharacterized protein</fullName>
    </submittedName>
</protein>
<feature type="transmembrane region" description="Helical" evidence="1">
    <location>
        <begin position="16"/>
        <end position="39"/>
    </location>
</feature>
<proteinExistence type="predicted"/>
<sequence length="67" mass="8571">MILCYKRKVYNSLTLYIFYTFYIISFYKILYDIYIYSIYKFFYKDYLKGKKFIICYSAKRYLFIIIY</sequence>
<reference evidence="2 3" key="1">
    <citation type="submission" date="2013-02" db="EMBL/GenBank/DDBJ databases">
        <title>The Genome Annotation of Plasmodium falciparum Tanzania (2000708).</title>
        <authorList>
            <consortium name="The Broad Institute Genome Sequencing Platform"/>
            <consortium name="The Broad Institute Genome Sequencing Center for Infectious Disease"/>
            <person name="Neafsey D."/>
            <person name="Hoffman S."/>
            <person name="Volkman S."/>
            <person name="Rosenthal P."/>
            <person name="Walker B."/>
            <person name="Young S.K."/>
            <person name="Zeng Q."/>
            <person name="Gargeya S."/>
            <person name="Fitzgerald M."/>
            <person name="Haas B."/>
            <person name="Abouelleil A."/>
            <person name="Allen A.W."/>
            <person name="Alvarado L."/>
            <person name="Arachchi H.M."/>
            <person name="Berlin A.M."/>
            <person name="Chapman S.B."/>
            <person name="Gainer-Dewar J."/>
            <person name="Goldberg J."/>
            <person name="Griggs A."/>
            <person name="Gujja S."/>
            <person name="Hansen M."/>
            <person name="Howarth C."/>
            <person name="Imamovic A."/>
            <person name="Ireland A."/>
            <person name="Larimer J."/>
            <person name="McCowan C."/>
            <person name="Murphy C."/>
            <person name="Pearson M."/>
            <person name="Poon T.W."/>
            <person name="Priest M."/>
            <person name="Roberts A."/>
            <person name="Saif S."/>
            <person name="Shea T."/>
            <person name="Sisk P."/>
            <person name="Sykes S."/>
            <person name="Wortman J."/>
            <person name="Nusbaum C."/>
            <person name="Birren B."/>
        </authorList>
    </citation>
    <scope>NUCLEOTIDE SEQUENCE [LARGE SCALE GENOMIC DNA]</scope>
    <source>
        <strain evidence="3">Tanzania (2000708)</strain>
    </source>
</reference>
<dbReference type="AlphaFoldDB" id="A0A024W038"/>
<dbReference type="Proteomes" id="UP000030708">
    <property type="component" value="Unassembled WGS sequence"/>
</dbReference>
<reference evidence="2 3" key="2">
    <citation type="submission" date="2013-02" db="EMBL/GenBank/DDBJ databases">
        <title>The Genome Sequence of Plasmodium falciparum Tanzania (2000708).</title>
        <authorList>
            <consortium name="The Broad Institute Genome Sequencing Platform"/>
            <consortium name="The Broad Institute Genome Sequencing Center for Infectious Disease"/>
            <person name="Neafsey D."/>
            <person name="Cheeseman I."/>
            <person name="Volkman S."/>
            <person name="Adams J."/>
            <person name="Walker B."/>
            <person name="Young S.K."/>
            <person name="Zeng Q."/>
            <person name="Gargeya S."/>
            <person name="Fitzgerald M."/>
            <person name="Haas B."/>
            <person name="Abouelleil A."/>
            <person name="Alvarado L."/>
            <person name="Arachchi H.M."/>
            <person name="Berlin A.M."/>
            <person name="Chapman S.B."/>
            <person name="Dewar J."/>
            <person name="Goldberg J."/>
            <person name="Griggs A."/>
            <person name="Gujja S."/>
            <person name="Hansen M."/>
            <person name="Howarth C."/>
            <person name="Imamovic A."/>
            <person name="Larimer J."/>
            <person name="McCowan C."/>
            <person name="Murphy C."/>
            <person name="Neiman D."/>
            <person name="Pearson M."/>
            <person name="Priest M."/>
            <person name="Roberts A."/>
            <person name="Saif S."/>
            <person name="Shea T."/>
            <person name="Sisk P."/>
            <person name="Sykes S."/>
            <person name="Wortman J."/>
            <person name="Nusbaum C."/>
            <person name="Birren B."/>
        </authorList>
    </citation>
    <scope>NUCLEOTIDE SEQUENCE [LARGE SCALE GENOMIC DNA]</scope>
    <source>
        <strain evidence="3">Tanzania (2000708)</strain>
    </source>
</reference>
<accession>A0A024W038</accession>
<evidence type="ECO:0000313" key="3">
    <source>
        <dbReference type="Proteomes" id="UP000030708"/>
    </source>
</evidence>